<dbReference type="Proteomes" id="UP000288168">
    <property type="component" value="Unassembled WGS sequence"/>
</dbReference>
<evidence type="ECO:0000256" key="1">
    <source>
        <dbReference type="ARBA" id="ARBA00006336"/>
    </source>
</evidence>
<keyword evidence="6" id="KW-1185">Reference proteome</keyword>
<proteinExistence type="inferred from homology"/>
<accession>A0A428NWY0</accession>
<dbReference type="AlphaFoldDB" id="A0A428NWY0"/>
<organism evidence="5 6">
    <name type="scientific">Fusarium duplospermum</name>
    <dbReference type="NCBI Taxonomy" id="1325734"/>
    <lineage>
        <taxon>Eukaryota</taxon>
        <taxon>Fungi</taxon>
        <taxon>Dikarya</taxon>
        <taxon>Ascomycota</taxon>
        <taxon>Pezizomycotina</taxon>
        <taxon>Sordariomycetes</taxon>
        <taxon>Hypocreomycetidae</taxon>
        <taxon>Hypocreales</taxon>
        <taxon>Nectriaceae</taxon>
        <taxon>Fusarium</taxon>
        <taxon>Fusarium solani species complex</taxon>
    </lineage>
</organism>
<evidence type="ECO:0000313" key="6">
    <source>
        <dbReference type="Proteomes" id="UP000288168"/>
    </source>
</evidence>
<dbReference type="PANTHER" id="PTHR43540:SF9">
    <property type="entry name" value="FAMILY HYDROLASE, PUTATIVE (AFU_ORTHOLOGUE AFUA_2G08700)-RELATED"/>
    <property type="match status" value="1"/>
</dbReference>
<dbReference type="OrthoDB" id="167809at2759"/>
<dbReference type="InterPro" id="IPR050272">
    <property type="entry name" value="Isochorismatase-like_hydrls"/>
</dbReference>
<evidence type="ECO:0000259" key="4">
    <source>
        <dbReference type="Pfam" id="PF00857"/>
    </source>
</evidence>
<protein>
    <recommendedName>
        <fullName evidence="4">Isochorismatase-like domain-containing protein</fullName>
    </recommendedName>
</protein>
<dbReference type="STRING" id="1325734.A0A428NWY0"/>
<dbReference type="Gene3D" id="3.40.50.850">
    <property type="entry name" value="Isochorismatase-like"/>
    <property type="match status" value="1"/>
</dbReference>
<dbReference type="PANTHER" id="PTHR43540">
    <property type="entry name" value="PEROXYUREIDOACRYLATE/UREIDOACRYLATE AMIDOHYDROLASE-RELATED"/>
    <property type="match status" value="1"/>
</dbReference>
<dbReference type="InterPro" id="IPR036380">
    <property type="entry name" value="Isochorismatase-like_sf"/>
</dbReference>
<dbReference type="EMBL" id="NKCI01000266">
    <property type="protein sequence ID" value="RSL45334.1"/>
    <property type="molecule type" value="Genomic_DNA"/>
</dbReference>
<feature type="region of interest" description="Disordered" evidence="3">
    <location>
        <begin position="142"/>
        <end position="165"/>
    </location>
</feature>
<dbReference type="GO" id="GO:0016787">
    <property type="term" value="F:hydrolase activity"/>
    <property type="evidence" value="ECO:0007669"/>
    <property type="project" value="UniProtKB-KW"/>
</dbReference>
<keyword evidence="2" id="KW-0378">Hydrolase</keyword>
<comment type="similarity">
    <text evidence="1">Belongs to the isochorismatase family.</text>
</comment>
<dbReference type="Pfam" id="PF00857">
    <property type="entry name" value="Isochorismatase"/>
    <property type="match status" value="1"/>
</dbReference>
<dbReference type="CDD" id="cd00431">
    <property type="entry name" value="cysteine_hydrolases"/>
    <property type="match status" value="1"/>
</dbReference>
<reference evidence="5 6" key="1">
    <citation type="submission" date="2017-06" db="EMBL/GenBank/DDBJ databases">
        <title>Comparative genomic analysis of Ambrosia Fusariam Clade fungi.</title>
        <authorList>
            <person name="Stajich J.E."/>
            <person name="Carrillo J."/>
            <person name="Kijimoto T."/>
            <person name="Eskalen A."/>
            <person name="O'Donnell K."/>
            <person name="Kasson M."/>
        </authorList>
    </citation>
    <scope>NUCLEOTIDE SEQUENCE [LARGE SCALE GENOMIC DNA]</scope>
    <source>
        <strain evidence="5 6">NRRL62584</strain>
    </source>
</reference>
<sequence>MASVTPAADAPSLCTVVGNPESNFWLFDKNDGWDLTHPSTPDGPTVHPRVQIQTTTAPVTIAPKKTALVIIDMQNLFLSSALWGKTRGEGHDAEDALLNDAIPAARKAGIQVMHVTWGISEQELDKIPPVLFRIFGFGEVNSAPPGPGKERGGQSGVGKDLGNVQLPDGSTVSAGRLLMRDQFNTALHDPLQQGFDKSQNDPLPHVRFHKNRLSGFWSGSTSCVKHLQEKGITTLLFAGVNTDQCVLASVQDASNIGFDTILLKDGCGTTSPDYTRKMVEFNCRKSWGFVSSCQALKDGVDNMTSSSLL</sequence>
<dbReference type="SUPFAM" id="SSF52499">
    <property type="entry name" value="Isochorismatase-like hydrolases"/>
    <property type="match status" value="1"/>
</dbReference>
<name>A0A428NWY0_9HYPO</name>
<feature type="domain" description="Isochorismatase-like" evidence="4">
    <location>
        <begin position="201"/>
        <end position="277"/>
    </location>
</feature>
<dbReference type="InterPro" id="IPR000868">
    <property type="entry name" value="Isochorismatase-like_dom"/>
</dbReference>
<evidence type="ECO:0000256" key="2">
    <source>
        <dbReference type="ARBA" id="ARBA00022801"/>
    </source>
</evidence>
<comment type="caution">
    <text evidence="5">The sequence shown here is derived from an EMBL/GenBank/DDBJ whole genome shotgun (WGS) entry which is preliminary data.</text>
</comment>
<evidence type="ECO:0000313" key="5">
    <source>
        <dbReference type="EMBL" id="RSL45334.1"/>
    </source>
</evidence>
<gene>
    <name evidence="5" type="ORF">CEP54_014316</name>
</gene>
<evidence type="ECO:0000256" key="3">
    <source>
        <dbReference type="SAM" id="MobiDB-lite"/>
    </source>
</evidence>